<feature type="transmembrane region" description="Helical" evidence="1">
    <location>
        <begin position="82"/>
        <end position="101"/>
    </location>
</feature>
<protein>
    <submittedName>
        <fullName evidence="3">Acyltransferase</fullName>
    </submittedName>
</protein>
<dbReference type="GO" id="GO:0016020">
    <property type="term" value="C:membrane"/>
    <property type="evidence" value="ECO:0007669"/>
    <property type="project" value="TreeGrafter"/>
</dbReference>
<keyword evidence="3" id="KW-0012">Acyltransferase</keyword>
<evidence type="ECO:0000256" key="1">
    <source>
        <dbReference type="SAM" id="Phobius"/>
    </source>
</evidence>
<sequence>MRIDQLTFTRFLAAVAIVIYHFGKRIFPFNADEVSFLVKHANIGVSYFYILSGFIMIISYGRSQKVAPLDYYKNRIARIYPVYLLGFLFYFPICIMINYPIDYTLIANATMLQSWMPGWVMRYNFPGWSVSVEMLFYFLFPLLFNYGYSKPNYRKAIFIGIVLFWVFSQLFFHYMIQHPYYKGEFTPSHELLFYHPLFHLNEFLVGNLAGLWFLKQGDSSRKNYDWIVLSLVVLIALALKYPMGMNYHNGLFAVLLVPLILFISLNTGRITQWFLHPKLVYLGEISYGVYIYQLPVFYYLKPMPIDNQLLAFGIKLAVLLLLSMVSYRFIEIPLRNKIKKIDLRFLQKERQL</sequence>
<gene>
    <name evidence="3" type="ORF">EQG61_10425</name>
</gene>
<dbReference type="InterPro" id="IPR002656">
    <property type="entry name" value="Acyl_transf_3_dom"/>
</dbReference>
<evidence type="ECO:0000259" key="2">
    <source>
        <dbReference type="Pfam" id="PF01757"/>
    </source>
</evidence>
<feature type="transmembrane region" description="Helical" evidence="1">
    <location>
        <begin position="279"/>
        <end position="300"/>
    </location>
</feature>
<keyword evidence="1" id="KW-1133">Transmembrane helix</keyword>
<feature type="transmembrane region" description="Helical" evidence="1">
    <location>
        <begin position="196"/>
        <end position="214"/>
    </location>
</feature>
<dbReference type="PANTHER" id="PTHR23028:SF53">
    <property type="entry name" value="ACYL_TRANSF_3 DOMAIN-CONTAINING PROTEIN"/>
    <property type="match status" value="1"/>
</dbReference>
<feature type="transmembrane region" description="Helical" evidence="1">
    <location>
        <begin position="249"/>
        <end position="267"/>
    </location>
</feature>
<dbReference type="EMBL" id="SBKN01000006">
    <property type="protein sequence ID" value="RXR21889.1"/>
    <property type="molecule type" value="Genomic_DNA"/>
</dbReference>
<keyword evidence="3" id="KW-0808">Transferase</keyword>
<accession>A0A4Q1K7E3</accession>
<keyword evidence="1" id="KW-0812">Transmembrane</keyword>
<keyword evidence="1" id="KW-0472">Membrane</keyword>
<comment type="caution">
    <text evidence="3">The sequence shown here is derived from an EMBL/GenBank/DDBJ whole genome shotgun (WGS) entry which is preliminary data.</text>
</comment>
<name>A0A4Q1K7E3_9FLAO</name>
<dbReference type="InterPro" id="IPR050879">
    <property type="entry name" value="Acyltransferase_3"/>
</dbReference>
<reference evidence="4" key="1">
    <citation type="submission" date="2019-01" db="EMBL/GenBank/DDBJ databases">
        <title>Cytophagaceae bacterium strain CAR-16.</title>
        <authorList>
            <person name="Chen W.-M."/>
        </authorList>
    </citation>
    <scope>NUCLEOTIDE SEQUENCE [LARGE SCALE GENOMIC DNA]</scope>
    <source>
        <strain evidence="4">WWJ-16</strain>
    </source>
</reference>
<feature type="transmembrane region" description="Helical" evidence="1">
    <location>
        <begin position="43"/>
        <end position="61"/>
    </location>
</feature>
<dbReference type="GO" id="GO:0000271">
    <property type="term" value="P:polysaccharide biosynthetic process"/>
    <property type="evidence" value="ECO:0007669"/>
    <property type="project" value="TreeGrafter"/>
</dbReference>
<feature type="transmembrane region" description="Helical" evidence="1">
    <location>
        <begin position="156"/>
        <end position="176"/>
    </location>
</feature>
<feature type="transmembrane region" description="Helical" evidence="1">
    <location>
        <begin position="125"/>
        <end position="144"/>
    </location>
</feature>
<feature type="transmembrane region" description="Helical" evidence="1">
    <location>
        <begin position="7"/>
        <end position="23"/>
    </location>
</feature>
<evidence type="ECO:0000313" key="4">
    <source>
        <dbReference type="Proteomes" id="UP000289857"/>
    </source>
</evidence>
<dbReference type="GO" id="GO:0016747">
    <property type="term" value="F:acyltransferase activity, transferring groups other than amino-acyl groups"/>
    <property type="evidence" value="ECO:0007669"/>
    <property type="project" value="InterPro"/>
</dbReference>
<feature type="transmembrane region" description="Helical" evidence="1">
    <location>
        <begin position="312"/>
        <end position="330"/>
    </location>
</feature>
<keyword evidence="4" id="KW-1185">Reference proteome</keyword>
<dbReference type="RefSeq" id="WP_129461863.1">
    <property type="nucleotide sequence ID" value="NZ_SBKN01000006.1"/>
</dbReference>
<feature type="domain" description="Acyltransferase 3" evidence="2">
    <location>
        <begin position="6"/>
        <end position="327"/>
    </location>
</feature>
<proteinExistence type="predicted"/>
<dbReference type="OrthoDB" id="9796461at2"/>
<dbReference type="Pfam" id="PF01757">
    <property type="entry name" value="Acyl_transf_3"/>
    <property type="match status" value="1"/>
</dbReference>
<evidence type="ECO:0000313" key="3">
    <source>
        <dbReference type="EMBL" id="RXR21889.1"/>
    </source>
</evidence>
<feature type="transmembrane region" description="Helical" evidence="1">
    <location>
        <begin position="226"/>
        <end position="243"/>
    </location>
</feature>
<dbReference type="Proteomes" id="UP000289857">
    <property type="component" value="Unassembled WGS sequence"/>
</dbReference>
<organism evidence="3 4">
    <name type="scientific">Flavobacterium stagni</name>
    <dbReference type="NCBI Taxonomy" id="2506421"/>
    <lineage>
        <taxon>Bacteria</taxon>
        <taxon>Pseudomonadati</taxon>
        <taxon>Bacteroidota</taxon>
        <taxon>Flavobacteriia</taxon>
        <taxon>Flavobacteriales</taxon>
        <taxon>Flavobacteriaceae</taxon>
        <taxon>Flavobacterium</taxon>
    </lineage>
</organism>
<dbReference type="AlphaFoldDB" id="A0A4Q1K7E3"/>
<dbReference type="PANTHER" id="PTHR23028">
    <property type="entry name" value="ACETYLTRANSFERASE"/>
    <property type="match status" value="1"/>
</dbReference>